<evidence type="ECO:0000313" key="3">
    <source>
        <dbReference type="EMBL" id="MBC5678556.1"/>
    </source>
</evidence>
<dbReference type="NCBIfam" id="NF006162">
    <property type="entry name" value="PRK08306.1"/>
    <property type="match status" value="1"/>
</dbReference>
<gene>
    <name evidence="3" type="primary">dpsA</name>
    <name evidence="3" type="ORF">H8S22_13435</name>
</gene>
<proteinExistence type="predicted"/>
<dbReference type="InterPro" id="IPR036291">
    <property type="entry name" value="NAD(P)-bd_dom_sf"/>
</dbReference>
<dbReference type="InterPro" id="IPR031629">
    <property type="entry name" value="DpaA_N"/>
</dbReference>
<accession>A0ABR7FVT6</accession>
<comment type="caution">
    <text evidence="3">The sequence shown here is derived from an EMBL/GenBank/DDBJ whole genome shotgun (WGS) entry which is preliminary data.</text>
</comment>
<reference evidence="3 4" key="1">
    <citation type="submission" date="2020-08" db="EMBL/GenBank/DDBJ databases">
        <title>Genome public.</title>
        <authorList>
            <person name="Liu C."/>
            <person name="Sun Q."/>
        </authorList>
    </citation>
    <scope>NUCLEOTIDE SEQUENCE [LARGE SCALE GENOMIC DNA]</scope>
    <source>
        <strain evidence="3 4">NSJ-7</strain>
    </source>
</reference>
<name>A0ABR7FVT6_9FIRM</name>
<dbReference type="EMBL" id="JACOOS010000018">
    <property type="protein sequence ID" value="MBC5678556.1"/>
    <property type="molecule type" value="Genomic_DNA"/>
</dbReference>
<evidence type="ECO:0000259" key="1">
    <source>
        <dbReference type="Pfam" id="PF02826"/>
    </source>
</evidence>
<feature type="domain" description="D-isomer specific 2-hydroxyacid dehydrogenase NAD-binding" evidence="1">
    <location>
        <begin position="147"/>
        <end position="241"/>
    </location>
</feature>
<dbReference type="Proteomes" id="UP000635828">
    <property type="component" value="Unassembled WGS sequence"/>
</dbReference>
<dbReference type="Gene3D" id="3.40.50.720">
    <property type="entry name" value="NAD(P)-binding Rossmann-like Domain"/>
    <property type="match status" value="1"/>
</dbReference>
<dbReference type="Pfam" id="PF02826">
    <property type="entry name" value="2-Hacid_dh_C"/>
    <property type="match status" value="1"/>
</dbReference>
<organism evidence="3 4">
    <name type="scientific">Anaerostipes hominis</name>
    <name type="common">ex Liu et al. 2021</name>
    <dbReference type="NCBI Taxonomy" id="2763018"/>
    <lineage>
        <taxon>Bacteria</taxon>
        <taxon>Bacillati</taxon>
        <taxon>Bacillota</taxon>
        <taxon>Clostridia</taxon>
        <taxon>Lachnospirales</taxon>
        <taxon>Lachnospiraceae</taxon>
        <taxon>Anaerostipes</taxon>
    </lineage>
</organism>
<dbReference type="InterPro" id="IPR006140">
    <property type="entry name" value="D-isomer_DH_NAD-bd"/>
</dbReference>
<evidence type="ECO:0000259" key="2">
    <source>
        <dbReference type="Pfam" id="PF16924"/>
    </source>
</evidence>
<feature type="domain" description="Dipicolinate synthase subunit A N-terminal" evidence="2">
    <location>
        <begin position="12"/>
        <end position="121"/>
    </location>
</feature>
<protein>
    <submittedName>
        <fullName evidence="3">Dipicolinate synthase subunit DpsA</fullName>
    </submittedName>
</protein>
<evidence type="ECO:0000313" key="4">
    <source>
        <dbReference type="Proteomes" id="UP000635828"/>
    </source>
</evidence>
<dbReference type="SUPFAM" id="SSF51735">
    <property type="entry name" value="NAD(P)-binding Rossmann-fold domains"/>
    <property type="match status" value="1"/>
</dbReference>
<keyword evidence="4" id="KW-1185">Reference proteome</keyword>
<sequence>MAAERSGKMYDFAVLGGDLRQFYMAKQLAFKGYSVITYGIASGEVQASSMKEAVENAEILVGPIPFSKDRENLVSMECCADFGIEDVKRHLRKGQKIFAGCIPDDFCHYCMNTGVAVHDFMKLDSVALKNAVPTAEGAVAEAVFDSPVQIQGSRCLVTGFGRCGSVLAEKLKLWSAKVTAAARNKEQRALAESFGMKAVSLDELKEELSQADFIFNTIPAMILDRERLEQVKKEALIVDIASAPGGVDFRAADELGINAKQCLGIPGKYAACSAAAILTETMITEWDV</sequence>
<dbReference type="Pfam" id="PF16924">
    <property type="entry name" value="DpaA_N"/>
    <property type="match status" value="1"/>
</dbReference>